<organism evidence="1 2">
    <name type="scientific">Paenibacillus psychroresistens</name>
    <dbReference type="NCBI Taxonomy" id="1778678"/>
    <lineage>
        <taxon>Bacteria</taxon>
        <taxon>Bacillati</taxon>
        <taxon>Bacillota</taxon>
        <taxon>Bacilli</taxon>
        <taxon>Bacillales</taxon>
        <taxon>Paenibacillaceae</taxon>
        <taxon>Paenibacillus</taxon>
    </lineage>
</organism>
<proteinExistence type="predicted"/>
<dbReference type="InterPro" id="IPR019673">
    <property type="entry name" value="Spore_germination_GerPC"/>
</dbReference>
<reference evidence="2" key="1">
    <citation type="submission" date="2018-11" db="EMBL/GenBank/DDBJ databases">
        <title>Complete genome sequence of Paenibacillus sp. ML311-T8.</title>
        <authorList>
            <person name="Nam Y.-D."/>
            <person name="Kang J."/>
            <person name="Chung W.-H."/>
            <person name="Park Y.S."/>
        </authorList>
    </citation>
    <scope>NUCLEOTIDE SEQUENCE [LARGE SCALE GENOMIC DNA]</scope>
    <source>
        <strain evidence="2">ML311-T8</strain>
    </source>
</reference>
<dbReference type="RefSeq" id="WP_155703757.1">
    <property type="nucleotide sequence ID" value="NZ_CP034235.1"/>
</dbReference>
<dbReference type="AlphaFoldDB" id="A0A6B8RTY9"/>
<evidence type="ECO:0000313" key="1">
    <source>
        <dbReference type="EMBL" id="QGQ98648.1"/>
    </source>
</evidence>
<dbReference type="OrthoDB" id="2991331at2"/>
<dbReference type="Proteomes" id="UP000426246">
    <property type="component" value="Chromosome"/>
</dbReference>
<gene>
    <name evidence="1" type="ORF">EHS13_29085</name>
</gene>
<keyword evidence="2" id="KW-1185">Reference proteome</keyword>
<dbReference type="KEGG" id="ppsc:EHS13_29085"/>
<name>A0A6B8RTY9_9BACL</name>
<sequence>MDPLQAQQLIQHMNWQSQKLLQLEQSLQNILHEIESLKKQPSSTVDKIEYNFDQLKIEKLEGTLNIGISPAPGKSIEDLSIDGKSLNERTAELNQETNHFRQIQTKINQYLDTEVPVELQTLSKQYNLVLDYEKHTFIIEDLRNQIDERIRYYHSEAAITDKVKKDIWSGLNQYLSKLSESERESK</sequence>
<dbReference type="Pfam" id="PF10737">
    <property type="entry name" value="GerPC"/>
    <property type="match status" value="1"/>
</dbReference>
<protein>
    <submittedName>
        <fullName evidence="1">Uncharacterized protein</fullName>
    </submittedName>
</protein>
<dbReference type="EMBL" id="CP034235">
    <property type="protein sequence ID" value="QGQ98648.1"/>
    <property type="molecule type" value="Genomic_DNA"/>
</dbReference>
<evidence type="ECO:0000313" key="2">
    <source>
        <dbReference type="Proteomes" id="UP000426246"/>
    </source>
</evidence>
<accession>A0A6B8RTY9</accession>